<feature type="non-terminal residue" evidence="1">
    <location>
        <position position="1"/>
    </location>
</feature>
<comment type="caution">
    <text evidence="1">The sequence shown here is derived from an EMBL/GenBank/DDBJ whole genome shotgun (WGS) entry which is preliminary data.</text>
</comment>
<gene>
    <name evidence="1" type="ORF">ACOLOM_LOCUS14283</name>
</gene>
<accession>A0ACA9R732</accession>
<evidence type="ECO:0000313" key="2">
    <source>
        <dbReference type="Proteomes" id="UP000789525"/>
    </source>
</evidence>
<organism evidence="1 2">
    <name type="scientific">Acaulospora colombiana</name>
    <dbReference type="NCBI Taxonomy" id="27376"/>
    <lineage>
        <taxon>Eukaryota</taxon>
        <taxon>Fungi</taxon>
        <taxon>Fungi incertae sedis</taxon>
        <taxon>Mucoromycota</taxon>
        <taxon>Glomeromycotina</taxon>
        <taxon>Glomeromycetes</taxon>
        <taxon>Diversisporales</taxon>
        <taxon>Acaulosporaceae</taxon>
        <taxon>Acaulospora</taxon>
    </lineage>
</organism>
<name>A0ACA9R732_9GLOM</name>
<sequence>RPELSQFTNIILLPIVGYRSLASLLSGGDYDGDQVLIIWQPEILDKWIENPSNIRFADEPINFSENFEGPPPTVHELLGRYPKELSDRDKRIIVKEVQNEILSTISIRKEIGMYSTWHDKAAAKLGHGSPQ</sequence>
<protein>
    <submittedName>
        <fullName evidence="1">15058_t:CDS:1</fullName>
    </submittedName>
</protein>
<proteinExistence type="predicted"/>
<keyword evidence="2" id="KW-1185">Reference proteome</keyword>
<feature type="non-terminal residue" evidence="1">
    <location>
        <position position="131"/>
    </location>
</feature>
<reference evidence="1" key="1">
    <citation type="submission" date="2021-06" db="EMBL/GenBank/DDBJ databases">
        <authorList>
            <person name="Kallberg Y."/>
            <person name="Tangrot J."/>
            <person name="Rosling A."/>
        </authorList>
    </citation>
    <scope>NUCLEOTIDE SEQUENCE</scope>
    <source>
        <strain evidence="1">CL356</strain>
    </source>
</reference>
<dbReference type="Proteomes" id="UP000789525">
    <property type="component" value="Unassembled WGS sequence"/>
</dbReference>
<dbReference type="EMBL" id="CAJVPT010070987">
    <property type="protein sequence ID" value="CAG8780090.1"/>
    <property type="molecule type" value="Genomic_DNA"/>
</dbReference>
<evidence type="ECO:0000313" key="1">
    <source>
        <dbReference type="EMBL" id="CAG8780090.1"/>
    </source>
</evidence>